<dbReference type="PANTHER" id="PTHR46112:SF2">
    <property type="entry name" value="XAA-PRO AMINOPEPTIDASE P-RELATED"/>
    <property type="match status" value="1"/>
</dbReference>
<dbReference type="InterPro" id="IPR000994">
    <property type="entry name" value="Pept_M24"/>
</dbReference>
<sequence length="392" mass="44355">MLSKQHKIKELMDRNCIDGAIISSPENFHYITGFASHQHTVSRQPSFSSVVMVADNSVKTHVIVMDFEVMTLQEKMPDFIVKKYDTWVGIRQWDEIAHAITRDQSNIVETSMDILMKTINELNLANKTIGIELDFLPLTYYNTLRESLPEAKFVNISDLFILSRSVKTVEEIELFKKLTCSLDEALTHASQWVKAGISEQQVAQEFRKHVMASGFCAPSSWSTFSTGINSSRLSLPSDRIIQDGDVFKFDGGVNAEFDFYTTDTARSWIVGEGHPALLALKNRLYEGQRRMIKAAKPGLPINELFHIGFDYVKEKYNSYRRGHLGHSISMGPQTAELPCISPNETRPLEAGMVLCVEVPCYIHGKGGFNIEDMILITEDGCQLLTYRTPHYL</sequence>
<dbReference type="InterPro" id="IPR000587">
    <property type="entry name" value="Creatinase_N"/>
</dbReference>
<keyword evidence="3" id="KW-0378">Hydrolase</keyword>
<dbReference type="SUPFAM" id="SSF55920">
    <property type="entry name" value="Creatinase/aminopeptidase"/>
    <property type="match status" value="1"/>
</dbReference>
<protein>
    <submittedName>
        <fullName evidence="3">Xaa-Pro aminopeptidase</fullName>
    </submittedName>
</protein>
<dbReference type="Pfam" id="PF01321">
    <property type="entry name" value="Creatinase_N"/>
    <property type="match status" value="1"/>
</dbReference>
<dbReference type="Gene3D" id="3.40.350.10">
    <property type="entry name" value="Creatinase/prolidase N-terminal domain"/>
    <property type="match status" value="1"/>
</dbReference>
<dbReference type="GO" id="GO:0004177">
    <property type="term" value="F:aminopeptidase activity"/>
    <property type="evidence" value="ECO:0007669"/>
    <property type="project" value="UniProtKB-KW"/>
</dbReference>
<proteinExistence type="predicted"/>
<dbReference type="Proteomes" id="UP000198636">
    <property type="component" value="Unassembled WGS sequence"/>
</dbReference>
<keyword evidence="3" id="KW-0031">Aminopeptidase</keyword>
<keyword evidence="3" id="KW-0645">Protease</keyword>
<dbReference type="InterPro" id="IPR036005">
    <property type="entry name" value="Creatinase/aminopeptidase-like"/>
</dbReference>
<dbReference type="PANTHER" id="PTHR46112">
    <property type="entry name" value="AMINOPEPTIDASE"/>
    <property type="match status" value="1"/>
</dbReference>
<reference evidence="3 4" key="1">
    <citation type="submission" date="2016-10" db="EMBL/GenBank/DDBJ databases">
        <authorList>
            <person name="de Groot N.N."/>
        </authorList>
    </citation>
    <scope>NUCLEOTIDE SEQUENCE [LARGE SCALE GENOMIC DNA]</scope>
    <source>
        <strain evidence="3 4">DSM 18978</strain>
    </source>
</reference>
<dbReference type="InterPro" id="IPR050659">
    <property type="entry name" value="Peptidase_M24B"/>
</dbReference>
<dbReference type="EMBL" id="FMUS01000011">
    <property type="protein sequence ID" value="SCY61189.1"/>
    <property type="molecule type" value="Genomic_DNA"/>
</dbReference>
<evidence type="ECO:0000259" key="1">
    <source>
        <dbReference type="Pfam" id="PF00557"/>
    </source>
</evidence>
<dbReference type="SUPFAM" id="SSF53092">
    <property type="entry name" value="Creatinase/prolidase N-terminal domain"/>
    <property type="match status" value="1"/>
</dbReference>
<keyword evidence="4" id="KW-1185">Reference proteome</keyword>
<evidence type="ECO:0000313" key="3">
    <source>
        <dbReference type="EMBL" id="SCY61189.1"/>
    </source>
</evidence>
<dbReference type="InterPro" id="IPR029149">
    <property type="entry name" value="Creatin/AminoP/Spt16_N"/>
</dbReference>
<feature type="domain" description="Peptidase M24" evidence="1">
    <location>
        <begin position="183"/>
        <end position="378"/>
    </location>
</feature>
<gene>
    <name evidence="3" type="ORF">SAMN03080606_01948</name>
</gene>
<name>A0A1G5HCG3_9FIRM</name>
<accession>A0A1G5HCG3</accession>
<dbReference type="Gene3D" id="3.90.230.10">
    <property type="entry name" value="Creatinase/methionine aminopeptidase superfamily"/>
    <property type="match status" value="1"/>
</dbReference>
<evidence type="ECO:0000313" key="4">
    <source>
        <dbReference type="Proteomes" id="UP000198636"/>
    </source>
</evidence>
<feature type="domain" description="Creatinase N-terminal" evidence="2">
    <location>
        <begin position="7"/>
        <end position="165"/>
    </location>
</feature>
<dbReference type="AlphaFoldDB" id="A0A1G5HCG3"/>
<dbReference type="Pfam" id="PF00557">
    <property type="entry name" value="Peptidase_M24"/>
    <property type="match status" value="1"/>
</dbReference>
<dbReference type="OrthoDB" id="9806388at2"/>
<organism evidence="3 4">
    <name type="scientific">Alkaliphilus peptidifermentans DSM 18978</name>
    <dbReference type="NCBI Taxonomy" id="1120976"/>
    <lineage>
        <taxon>Bacteria</taxon>
        <taxon>Bacillati</taxon>
        <taxon>Bacillota</taxon>
        <taxon>Clostridia</taxon>
        <taxon>Peptostreptococcales</taxon>
        <taxon>Natronincolaceae</taxon>
        <taxon>Alkaliphilus</taxon>
    </lineage>
</organism>
<dbReference type="STRING" id="1120976.SAMN03080606_01948"/>
<evidence type="ECO:0000259" key="2">
    <source>
        <dbReference type="Pfam" id="PF01321"/>
    </source>
</evidence>